<dbReference type="PROSITE" id="PS50801">
    <property type="entry name" value="STAS"/>
    <property type="match status" value="1"/>
</dbReference>
<proteinExistence type="predicted"/>
<evidence type="ECO:0000313" key="3">
    <source>
        <dbReference type="EMBL" id="OCA87179.1"/>
    </source>
</evidence>
<dbReference type="AlphaFoldDB" id="A0A1B9ATR3"/>
<dbReference type="RefSeq" id="WP_065410624.1">
    <property type="nucleotide sequence ID" value="NZ_MAYT01000023.1"/>
</dbReference>
<dbReference type="Proteomes" id="UP000092578">
    <property type="component" value="Unassembled WGS sequence"/>
</dbReference>
<comment type="caution">
    <text evidence="3">The sequence shown here is derived from an EMBL/GenBank/DDBJ whole genome shotgun (WGS) entry which is preliminary data.</text>
</comment>
<accession>A0A1B9ATR3</accession>
<dbReference type="CDD" id="cd07041">
    <property type="entry name" value="STAS_RsbR_RsbS_like"/>
    <property type="match status" value="1"/>
</dbReference>
<evidence type="ECO:0000313" key="4">
    <source>
        <dbReference type="Proteomes" id="UP000092578"/>
    </source>
</evidence>
<dbReference type="InterPro" id="IPR036513">
    <property type="entry name" value="STAS_dom_sf"/>
</dbReference>
<dbReference type="InterPro" id="IPR051932">
    <property type="entry name" value="Bact_StressResp_Reg"/>
</dbReference>
<organism evidence="3 4">
    <name type="scientific">Pseudobacillus wudalianchiensis</name>
    <dbReference type="NCBI Taxonomy" id="1743143"/>
    <lineage>
        <taxon>Bacteria</taxon>
        <taxon>Bacillati</taxon>
        <taxon>Bacillota</taxon>
        <taxon>Bacilli</taxon>
        <taxon>Bacillales</taxon>
        <taxon>Bacillaceae</taxon>
        <taxon>Pseudobacillus</taxon>
    </lineage>
</organism>
<dbReference type="Pfam" id="PF01740">
    <property type="entry name" value="STAS"/>
    <property type="match status" value="1"/>
</dbReference>
<name>A0A1B9ATR3_9BACI</name>
<keyword evidence="4" id="KW-1185">Reference proteome</keyword>
<gene>
    <name evidence="3" type="ORF">A8F95_07895</name>
</gene>
<feature type="domain" description="STAS" evidence="2">
    <location>
        <begin position="165"/>
        <end position="276"/>
    </location>
</feature>
<evidence type="ECO:0000256" key="1">
    <source>
        <dbReference type="ARBA" id="ARBA00022553"/>
    </source>
</evidence>
<evidence type="ECO:0000259" key="2">
    <source>
        <dbReference type="PROSITE" id="PS50801"/>
    </source>
</evidence>
<dbReference type="Gene3D" id="3.30.750.24">
    <property type="entry name" value="STAS domain"/>
    <property type="match status" value="1"/>
</dbReference>
<dbReference type="InterPro" id="IPR002645">
    <property type="entry name" value="STAS_dom"/>
</dbReference>
<reference evidence="4" key="1">
    <citation type="submission" date="2016-05" db="EMBL/GenBank/DDBJ databases">
        <authorList>
            <person name="Liu B."/>
            <person name="Wang J."/>
            <person name="Zhu Y."/>
            <person name="Liu G."/>
            <person name="Chen Q."/>
            <person name="Chen Z."/>
            <person name="Lan J."/>
            <person name="Che J."/>
            <person name="Ge C."/>
            <person name="Shi H."/>
            <person name="Pan Z."/>
            <person name="Liu X."/>
        </authorList>
    </citation>
    <scope>NUCLEOTIDE SEQUENCE [LARGE SCALE GENOMIC DNA]</scope>
    <source>
        <strain evidence="4">FJAT-27215</strain>
    </source>
</reference>
<dbReference type="Pfam" id="PF14361">
    <property type="entry name" value="RsbRD_N"/>
    <property type="match status" value="1"/>
</dbReference>
<dbReference type="PANTHER" id="PTHR33745">
    <property type="entry name" value="RSBT ANTAGONIST PROTEIN RSBS-RELATED"/>
    <property type="match status" value="1"/>
</dbReference>
<sequence>MKNELQLLGKKIIEKKVQLAEEIHNERLKGISAREKEQLAVVEAGILEMRAEFIHLFGEALLKHANEEFVHESIAKWGKETGEAIFQLGVPLDEALKDTRFYRMFIWKAIREEVKKTEMTIDTVFDASSIIDALLDEAVYYFSLTFVEFHERMLNEAKKAFIEVSAPVVPVTKEIAILPLIGNVDAERAQFLMETTLTSAKKLQLSHLILDLSGVLTVDTMVADQIFKVVNALKLLGVETIITGIQPEISHTLVSIGIDFKSIQTKATLQQALEDLYD</sequence>
<keyword evidence="1" id="KW-0597">Phosphoprotein</keyword>
<protein>
    <submittedName>
        <fullName evidence="3">Anti-anti-sigma factor</fullName>
    </submittedName>
</protein>
<dbReference type="SUPFAM" id="SSF52091">
    <property type="entry name" value="SpoIIaa-like"/>
    <property type="match status" value="1"/>
</dbReference>
<dbReference type="EMBL" id="MAYT01000023">
    <property type="protein sequence ID" value="OCA87179.1"/>
    <property type="molecule type" value="Genomic_DNA"/>
</dbReference>
<dbReference type="PANTHER" id="PTHR33745:SF3">
    <property type="entry name" value="RSBT CO-ANTAGONIST PROTEIN RSBRC"/>
    <property type="match status" value="1"/>
</dbReference>
<dbReference type="InterPro" id="IPR025751">
    <property type="entry name" value="RsbRD_N_dom"/>
</dbReference>